<dbReference type="EMBL" id="CP001614">
    <property type="protein sequence ID" value="ACR14346.1"/>
    <property type="molecule type" value="Genomic_DNA"/>
</dbReference>
<organism evidence="2 3">
    <name type="scientific">Teredinibacter turnerae (strain ATCC 39867 / T7901)</name>
    <dbReference type="NCBI Taxonomy" id="377629"/>
    <lineage>
        <taxon>Bacteria</taxon>
        <taxon>Pseudomonadati</taxon>
        <taxon>Pseudomonadota</taxon>
        <taxon>Gammaproteobacteria</taxon>
        <taxon>Cellvibrionales</taxon>
        <taxon>Cellvibrionaceae</taxon>
        <taxon>Teredinibacter</taxon>
    </lineage>
</organism>
<evidence type="ECO:0000256" key="1">
    <source>
        <dbReference type="SAM" id="MobiDB-lite"/>
    </source>
</evidence>
<proteinExistence type="predicted"/>
<accession>C5BKC2</accession>
<dbReference type="HOGENOM" id="CLU_3259034_0_0_6"/>
<evidence type="ECO:0000313" key="2">
    <source>
        <dbReference type="EMBL" id="ACR14346.1"/>
    </source>
</evidence>
<name>C5BKC2_TERTT</name>
<reference evidence="2 3" key="1">
    <citation type="journal article" date="2009" name="PLoS ONE">
        <title>The complete genome of Teredinibacter turnerae T7901: an intracellular endosymbiont of marine wood-boring bivalves (shipworms).</title>
        <authorList>
            <person name="Yang J.C."/>
            <person name="Madupu R."/>
            <person name="Durkin A.S."/>
            <person name="Ekborg N.A."/>
            <person name="Pedamallu C.S."/>
            <person name="Hostetler J.B."/>
            <person name="Radune D."/>
            <person name="Toms B.S."/>
            <person name="Henrissat B."/>
            <person name="Coutinho P.M."/>
            <person name="Schwarz S."/>
            <person name="Field L."/>
            <person name="Trindade-Silva A.E."/>
            <person name="Soares C.A.G."/>
            <person name="Elshahawi S."/>
            <person name="Hanora A."/>
            <person name="Schmidt E.W."/>
            <person name="Haygood M.G."/>
            <person name="Posfai J."/>
            <person name="Benner J."/>
            <person name="Madinger C."/>
            <person name="Nove J."/>
            <person name="Anton B."/>
            <person name="Chaudhary K."/>
            <person name="Foster J."/>
            <person name="Holman A."/>
            <person name="Kumar S."/>
            <person name="Lessard P.A."/>
            <person name="Luyten Y.A."/>
            <person name="Slatko B."/>
            <person name="Wood N."/>
            <person name="Wu B."/>
            <person name="Teplitski M."/>
            <person name="Mougous J.D."/>
            <person name="Ward N."/>
            <person name="Eisen J.A."/>
            <person name="Badger J.H."/>
            <person name="Distel D.L."/>
        </authorList>
    </citation>
    <scope>NUCLEOTIDE SEQUENCE [LARGE SCALE GENOMIC DNA]</scope>
    <source>
        <strain evidence="3">ATCC 39867 / T7901</strain>
    </source>
</reference>
<dbReference type="Proteomes" id="UP000009080">
    <property type="component" value="Chromosome"/>
</dbReference>
<dbReference type="KEGG" id="ttu:TERTU_2385"/>
<gene>
    <name evidence="2" type="ordered locus">TERTU_2385</name>
</gene>
<keyword evidence="3" id="KW-1185">Reference proteome</keyword>
<feature type="compositionally biased region" description="Low complexity" evidence="1">
    <location>
        <begin position="1"/>
        <end position="16"/>
    </location>
</feature>
<feature type="region of interest" description="Disordered" evidence="1">
    <location>
        <begin position="1"/>
        <end position="28"/>
    </location>
</feature>
<protein>
    <submittedName>
        <fullName evidence="2">Uncharacterized protein</fullName>
    </submittedName>
</protein>
<sequence>MVAPGLGSSASLSGCSIKKAERKKRADRISPAWLRRSTDLLV</sequence>
<dbReference type="AlphaFoldDB" id="C5BKC2"/>
<evidence type="ECO:0000313" key="3">
    <source>
        <dbReference type="Proteomes" id="UP000009080"/>
    </source>
</evidence>